<feature type="transmembrane region" description="Helical" evidence="2">
    <location>
        <begin position="104"/>
        <end position="123"/>
    </location>
</feature>
<keyword evidence="2" id="KW-1133">Transmembrane helix</keyword>
<feature type="transmembrane region" description="Helical" evidence="2">
    <location>
        <begin position="236"/>
        <end position="258"/>
    </location>
</feature>
<feature type="transmembrane region" description="Helical" evidence="2">
    <location>
        <begin position="296"/>
        <end position="313"/>
    </location>
</feature>
<dbReference type="OMA" id="SWTYRSD"/>
<sequence length="855" mass="96570">MMDSINSNIGTGGIDRSYKQKSTTTTTSSSFTKDDLASGSSSKTSFDSMFKFNYNTRISITLIPAILLVLFLRGRSSIFTSALVIFFTYLVDLLNLPYLTLTALWTGLLIVDVSLITGGLVLVQHSLVNIFLLFNIAMLLALIGVWVSLQFKWITAQYPNLSSACERILFGVIAYPTSVVFTWFSIILNGIDHSPFYLLCFLALSYYIYALPLRSFRLRSSKQITSVNGNFDYPDISIQMFTYLIIVFYAESMLILYYSYNAATNPKSKVAMAQAMIVNSLLLAFIEVTLNTSDPTMYPIYIVYATSIVTIYLTNRLLETRCISFFVKLVCDSAAIAKALSSNLLLPSPDSVVPCFLFTLVIYGLIIYPSTTPLDRKHALYHCIASFIICLFYSSSVCLRLLAMFVNIDNVTSIAMQLSAFLLSFAICIFNLSFKFYPQNRQLRNLIVLLFTSGVLLMILNPSSSFANAGGQQQKFALGNWLLISGLLTALFGMIYRVRISKSTILKVGFSFIFGTLIGLYFSFNYFTLNNSIKRITKTSSNEWVIHILVSLIFNIFSLFMMYAHYPSLRSPRFMNAIYTFFITLFPITYILLGSVYTPYQSIKVLAHLENTRLSTVSLAVGLNLLIVMYLKYHVSTAKHHHSKANTAYMNSPLKKQTVGSTSMKSSSDWVFSISSFACVLSYLTAVAINMVYLGGSELCVFVLSPLLLLLNTERGLLKKLSESHRYAPMLFSISTLLTIFSLIDTLAVASNTESSYEWYRFFGLSSGFWRVWWNFKNWALLMTTLPSVYYINRYLWKFERQSQFKWLIFAPPAILAMLFSDIMSINLLGLIGFVGAILQRFISSQLQRQSNQVI</sequence>
<dbReference type="EMBL" id="ADBJ01000018">
    <property type="protein sequence ID" value="EFA82780.1"/>
    <property type="molecule type" value="Genomic_DNA"/>
</dbReference>
<feature type="transmembrane region" description="Helical" evidence="2">
    <location>
        <begin position="578"/>
        <end position="600"/>
    </location>
</feature>
<feature type="compositionally biased region" description="Low complexity" evidence="1">
    <location>
        <begin position="22"/>
        <end position="31"/>
    </location>
</feature>
<name>D3B7N7_HETP5</name>
<feature type="transmembrane region" description="Helical" evidence="2">
    <location>
        <begin position="168"/>
        <end position="189"/>
    </location>
</feature>
<feature type="transmembrane region" description="Helical" evidence="2">
    <location>
        <begin position="544"/>
        <end position="566"/>
    </location>
</feature>
<dbReference type="Proteomes" id="UP000001396">
    <property type="component" value="Unassembled WGS sequence"/>
</dbReference>
<feature type="transmembrane region" description="Helical" evidence="2">
    <location>
        <begin position="670"/>
        <end position="686"/>
    </location>
</feature>
<comment type="caution">
    <text evidence="3">The sequence shown here is derived from an EMBL/GenBank/DDBJ whole genome shotgun (WGS) entry which is preliminary data.</text>
</comment>
<evidence type="ECO:0000256" key="1">
    <source>
        <dbReference type="SAM" id="MobiDB-lite"/>
    </source>
</evidence>
<accession>D3B7N7</accession>
<keyword evidence="2" id="KW-0472">Membrane</keyword>
<evidence type="ECO:0000256" key="2">
    <source>
        <dbReference type="SAM" id="Phobius"/>
    </source>
</evidence>
<feature type="transmembrane region" description="Helical" evidence="2">
    <location>
        <begin position="612"/>
        <end position="631"/>
    </location>
</feature>
<feature type="transmembrane region" description="Helical" evidence="2">
    <location>
        <begin position="414"/>
        <end position="434"/>
    </location>
</feature>
<dbReference type="AlphaFoldDB" id="D3B7N7"/>
<dbReference type="InParanoid" id="D3B7N7"/>
<feature type="transmembrane region" description="Helical" evidence="2">
    <location>
        <begin position="731"/>
        <end position="752"/>
    </location>
</feature>
<proteinExistence type="predicted"/>
<dbReference type="PANTHER" id="PTHR35313:SF1">
    <property type="entry name" value="NO EXINE FORMATION 1"/>
    <property type="match status" value="1"/>
</dbReference>
<evidence type="ECO:0000313" key="3">
    <source>
        <dbReference type="EMBL" id="EFA82780.1"/>
    </source>
</evidence>
<feature type="transmembrane region" description="Helical" evidence="2">
    <location>
        <begin position="772"/>
        <end position="792"/>
    </location>
</feature>
<feature type="transmembrane region" description="Helical" evidence="2">
    <location>
        <begin position="79"/>
        <end position="98"/>
    </location>
</feature>
<feature type="transmembrane region" description="Helical" evidence="2">
    <location>
        <begin position="54"/>
        <end position="72"/>
    </location>
</feature>
<organism evidence="3 4">
    <name type="scientific">Heterostelium pallidum (strain ATCC 26659 / Pp 5 / PN500)</name>
    <name type="common">Cellular slime mold</name>
    <name type="synonym">Polysphondylium pallidum</name>
    <dbReference type="NCBI Taxonomy" id="670386"/>
    <lineage>
        <taxon>Eukaryota</taxon>
        <taxon>Amoebozoa</taxon>
        <taxon>Evosea</taxon>
        <taxon>Eumycetozoa</taxon>
        <taxon>Dictyostelia</taxon>
        <taxon>Acytosteliales</taxon>
        <taxon>Acytosteliaceae</taxon>
        <taxon>Heterostelium</taxon>
    </lineage>
</organism>
<feature type="transmembrane region" description="Helical" evidence="2">
    <location>
        <begin position="196"/>
        <end position="216"/>
    </location>
</feature>
<feature type="transmembrane region" description="Helical" evidence="2">
    <location>
        <begin position="380"/>
        <end position="402"/>
    </location>
</feature>
<gene>
    <name evidence="3" type="ORF">PPL_04475</name>
</gene>
<feature type="transmembrane region" description="Helical" evidence="2">
    <location>
        <begin position="505"/>
        <end position="524"/>
    </location>
</feature>
<dbReference type="RefSeq" id="XP_020434897.1">
    <property type="nucleotide sequence ID" value="XM_020575377.1"/>
</dbReference>
<feature type="transmembrane region" description="Helical" evidence="2">
    <location>
        <begin position="325"/>
        <end position="345"/>
    </location>
</feature>
<reference evidence="3 4" key="1">
    <citation type="journal article" date="2011" name="Genome Res.">
        <title>Phylogeny-wide analysis of social amoeba genomes highlights ancient origins for complex intercellular communication.</title>
        <authorList>
            <person name="Heidel A.J."/>
            <person name="Lawal H.M."/>
            <person name="Felder M."/>
            <person name="Schilde C."/>
            <person name="Helps N.R."/>
            <person name="Tunggal B."/>
            <person name="Rivero F."/>
            <person name="John U."/>
            <person name="Schleicher M."/>
            <person name="Eichinger L."/>
            <person name="Platzer M."/>
            <person name="Noegel A.A."/>
            <person name="Schaap P."/>
            <person name="Gloeckner G."/>
        </authorList>
    </citation>
    <scope>NUCLEOTIDE SEQUENCE [LARGE SCALE GENOMIC DNA]</scope>
    <source>
        <strain evidence="4">ATCC 26659 / Pp 5 / PN500</strain>
    </source>
</reference>
<feature type="transmembrane region" description="Helical" evidence="2">
    <location>
        <begin position="130"/>
        <end position="148"/>
    </location>
</feature>
<feature type="transmembrane region" description="Helical" evidence="2">
    <location>
        <begin position="478"/>
        <end position="498"/>
    </location>
</feature>
<dbReference type="GeneID" id="31359962"/>
<keyword evidence="4" id="KW-1185">Reference proteome</keyword>
<feature type="transmembrane region" description="Helical" evidence="2">
    <location>
        <begin position="446"/>
        <end position="466"/>
    </location>
</feature>
<feature type="transmembrane region" description="Helical" evidence="2">
    <location>
        <begin position="270"/>
        <end position="290"/>
    </location>
</feature>
<dbReference type="FunCoup" id="D3B7N7">
    <property type="interactions" value="10"/>
</dbReference>
<feature type="transmembrane region" description="Helical" evidence="2">
    <location>
        <begin position="692"/>
        <end position="711"/>
    </location>
</feature>
<keyword evidence="2" id="KW-0812">Transmembrane</keyword>
<evidence type="ECO:0000313" key="4">
    <source>
        <dbReference type="Proteomes" id="UP000001396"/>
    </source>
</evidence>
<feature type="transmembrane region" description="Helical" evidence="2">
    <location>
        <begin position="351"/>
        <end position="368"/>
    </location>
</feature>
<feature type="region of interest" description="Disordered" evidence="1">
    <location>
        <begin position="1"/>
        <end position="43"/>
    </location>
</feature>
<dbReference type="PANTHER" id="PTHR35313">
    <property type="entry name" value="NO EXINE FORMATION 1"/>
    <property type="match status" value="1"/>
</dbReference>
<protein>
    <submittedName>
        <fullName evidence="3">Uncharacterized protein</fullName>
    </submittedName>
</protein>